<dbReference type="GO" id="GO:0060271">
    <property type="term" value="P:cilium assembly"/>
    <property type="evidence" value="ECO:0007669"/>
    <property type="project" value="TreeGrafter"/>
</dbReference>
<evidence type="ECO:0000313" key="3">
    <source>
        <dbReference type="RefSeq" id="XP_026679550.1"/>
    </source>
</evidence>
<dbReference type="GeneID" id="103509628"/>
<dbReference type="AlphaFoldDB" id="A0A3Q0IYP2"/>
<accession>A0A3Q0IYP2</accession>
<keyword evidence="1" id="KW-1133">Transmembrane helix</keyword>
<dbReference type="PANTHER" id="PTHR31859">
    <property type="entry name" value="TETRATRICOPEPTIDE REPEAT PROTEIN 39 FAMILY MEMBER"/>
    <property type="match status" value="1"/>
</dbReference>
<keyword evidence="1" id="KW-0812">Transmembrane</keyword>
<protein>
    <submittedName>
        <fullName evidence="3">Tetratricopeptide repeat protein 39C-like</fullName>
    </submittedName>
</protein>
<organism evidence="2 3">
    <name type="scientific">Diaphorina citri</name>
    <name type="common">Asian citrus psyllid</name>
    <dbReference type="NCBI Taxonomy" id="121845"/>
    <lineage>
        <taxon>Eukaryota</taxon>
        <taxon>Metazoa</taxon>
        <taxon>Ecdysozoa</taxon>
        <taxon>Arthropoda</taxon>
        <taxon>Hexapoda</taxon>
        <taxon>Insecta</taxon>
        <taxon>Pterygota</taxon>
        <taxon>Neoptera</taxon>
        <taxon>Paraneoptera</taxon>
        <taxon>Hemiptera</taxon>
        <taxon>Sternorrhyncha</taxon>
        <taxon>Psylloidea</taxon>
        <taxon>Psyllidae</taxon>
        <taxon>Diaphorininae</taxon>
        <taxon>Diaphorina</taxon>
    </lineage>
</organism>
<dbReference type="RefSeq" id="XP_026679550.1">
    <property type="nucleotide sequence ID" value="XM_026823749.1"/>
</dbReference>
<dbReference type="InterPro" id="IPR019412">
    <property type="entry name" value="IML2/TPR_39"/>
</dbReference>
<name>A0A3Q0IYP2_DIACI</name>
<keyword evidence="1" id="KW-0472">Membrane</keyword>
<dbReference type="KEGG" id="dci:103509628"/>
<evidence type="ECO:0000256" key="1">
    <source>
        <dbReference type="SAM" id="Phobius"/>
    </source>
</evidence>
<dbReference type="Pfam" id="PF10300">
    <property type="entry name" value="Iml2-TPR_39"/>
    <property type="match status" value="1"/>
</dbReference>
<evidence type="ECO:0000313" key="2">
    <source>
        <dbReference type="Proteomes" id="UP000079169"/>
    </source>
</evidence>
<reference evidence="3" key="1">
    <citation type="submission" date="2025-08" db="UniProtKB">
        <authorList>
            <consortium name="RefSeq"/>
        </authorList>
    </citation>
    <scope>IDENTIFICATION</scope>
</reference>
<sequence length="145" mass="16311">MTLDTLDNRAYLCPIPADTIARLLGAISFGYGTFQLCMSLLPPSMLKLIHFLGFTGDRARGVEALMFCKTSRDMRAPLATLTLLWYHTIVRPFFSQNGLYSKSSLNAAKILLEDNDPEFGTSAFFLFFQGRVCRLQKQQLLDSSE</sequence>
<gene>
    <name evidence="3" type="primary">LOC103509628</name>
</gene>
<dbReference type="PaxDb" id="121845-A0A3Q0IYP2"/>
<proteinExistence type="predicted"/>
<dbReference type="Proteomes" id="UP000079169">
    <property type="component" value="Unplaced"/>
</dbReference>
<dbReference type="PANTHER" id="PTHR31859:SF1">
    <property type="entry name" value="TETRATRICOPEPTIDE REPEAT PROTEIN 39C"/>
    <property type="match status" value="1"/>
</dbReference>
<feature type="transmembrane region" description="Helical" evidence="1">
    <location>
        <begin position="20"/>
        <end position="41"/>
    </location>
</feature>
<keyword evidence="2" id="KW-1185">Reference proteome</keyword>